<evidence type="ECO:0000256" key="3">
    <source>
        <dbReference type="ARBA" id="ARBA00022723"/>
    </source>
</evidence>
<keyword evidence="5" id="KW-0833">Ubl conjugation pathway</keyword>
<evidence type="ECO:0000256" key="10">
    <source>
        <dbReference type="SAM" id="MobiDB-lite"/>
    </source>
</evidence>
<evidence type="ECO:0000259" key="11">
    <source>
        <dbReference type="PROSITE" id="PS50089"/>
    </source>
</evidence>
<keyword evidence="4 9" id="KW-0863">Zinc-finger</keyword>
<evidence type="ECO:0000256" key="9">
    <source>
        <dbReference type="PROSITE-ProRule" id="PRU00175"/>
    </source>
</evidence>
<dbReference type="InterPro" id="IPR001841">
    <property type="entry name" value="Znf_RING"/>
</dbReference>
<evidence type="ECO:0000256" key="8">
    <source>
        <dbReference type="ARBA" id="ARBA00023306"/>
    </source>
</evidence>
<proteinExistence type="predicted"/>
<evidence type="ECO:0000256" key="4">
    <source>
        <dbReference type="ARBA" id="ARBA00022771"/>
    </source>
</evidence>
<dbReference type="InterPro" id="IPR040909">
    <property type="entry name" value="CHFR_Znf-CRD"/>
</dbReference>
<dbReference type="EMBL" id="BAABME010000002">
    <property type="protein sequence ID" value="GAA0138260.1"/>
    <property type="molecule type" value="Genomic_DNA"/>
</dbReference>
<dbReference type="AlphaFoldDB" id="A0AAV3NJJ8"/>
<keyword evidence="12" id="KW-0436">Ligase</keyword>
<reference evidence="12 13" key="1">
    <citation type="submission" date="2024-01" db="EMBL/GenBank/DDBJ databases">
        <title>The complete chloroplast genome sequence of Lithospermum erythrorhizon: insights into the phylogenetic relationship among Boraginaceae species and the maternal lineages of purple gromwells.</title>
        <authorList>
            <person name="Okada T."/>
            <person name="Watanabe K."/>
        </authorList>
    </citation>
    <scope>NUCLEOTIDE SEQUENCE [LARGE SCALE GENOMIC DNA]</scope>
</reference>
<dbReference type="PANTHER" id="PTHR16079:SF4">
    <property type="entry name" value="E3 UBIQUITIN-PROTEIN LIGASE CHFR"/>
    <property type="match status" value="1"/>
</dbReference>
<dbReference type="GO" id="GO:0004842">
    <property type="term" value="F:ubiquitin-protein transferase activity"/>
    <property type="evidence" value="ECO:0007669"/>
    <property type="project" value="TreeGrafter"/>
</dbReference>
<dbReference type="InterPro" id="IPR052256">
    <property type="entry name" value="E3_ubiquitin-ligase_CHFR"/>
</dbReference>
<gene>
    <name evidence="12" type="ORF">LIER_00040</name>
</gene>
<evidence type="ECO:0000313" key="13">
    <source>
        <dbReference type="Proteomes" id="UP001454036"/>
    </source>
</evidence>
<organism evidence="12 13">
    <name type="scientific">Lithospermum erythrorhizon</name>
    <name type="common">Purple gromwell</name>
    <name type="synonym">Lithospermum officinale var. erythrorhizon</name>
    <dbReference type="NCBI Taxonomy" id="34254"/>
    <lineage>
        <taxon>Eukaryota</taxon>
        <taxon>Viridiplantae</taxon>
        <taxon>Streptophyta</taxon>
        <taxon>Embryophyta</taxon>
        <taxon>Tracheophyta</taxon>
        <taxon>Spermatophyta</taxon>
        <taxon>Magnoliopsida</taxon>
        <taxon>eudicotyledons</taxon>
        <taxon>Gunneridae</taxon>
        <taxon>Pentapetalae</taxon>
        <taxon>asterids</taxon>
        <taxon>lamiids</taxon>
        <taxon>Boraginales</taxon>
        <taxon>Boraginaceae</taxon>
        <taxon>Boraginoideae</taxon>
        <taxon>Lithospermeae</taxon>
        <taxon>Lithospermum</taxon>
    </lineage>
</organism>
<comment type="caution">
    <text evidence="12">The sequence shown here is derived from an EMBL/GenBank/DDBJ whole genome shotgun (WGS) entry which is preliminary data.</text>
</comment>
<dbReference type="GO" id="GO:0016874">
    <property type="term" value="F:ligase activity"/>
    <property type="evidence" value="ECO:0007669"/>
    <property type="project" value="UniProtKB-KW"/>
</dbReference>
<evidence type="ECO:0000256" key="7">
    <source>
        <dbReference type="ARBA" id="ARBA00023242"/>
    </source>
</evidence>
<dbReference type="InterPro" id="IPR013083">
    <property type="entry name" value="Znf_RING/FYVE/PHD"/>
</dbReference>
<dbReference type="GO" id="GO:0006511">
    <property type="term" value="P:ubiquitin-dependent protein catabolic process"/>
    <property type="evidence" value="ECO:0007669"/>
    <property type="project" value="TreeGrafter"/>
</dbReference>
<evidence type="ECO:0000256" key="2">
    <source>
        <dbReference type="ARBA" id="ARBA00022679"/>
    </source>
</evidence>
<feature type="domain" description="RING-type" evidence="11">
    <location>
        <begin position="137"/>
        <end position="182"/>
    </location>
</feature>
<comment type="subcellular location">
    <subcellularLocation>
        <location evidence="1">Nucleus</location>
    </subcellularLocation>
</comment>
<feature type="region of interest" description="Disordered" evidence="10">
    <location>
        <begin position="233"/>
        <end position="253"/>
    </location>
</feature>
<dbReference type="GO" id="GO:0008270">
    <property type="term" value="F:zinc ion binding"/>
    <property type="evidence" value="ECO:0007669"/>
    <property type="project" value="UniProtKB-KW"/>
</dbReference>
<keyword evidence="7" id="KW-0539">Nucleus</keyword>
<dbReference type="Proteomes" id="UP001454036">
    <property type="component" value="Unassembled WGS sequence"/>
</dbReference>
<evidence type="ECO:0000256" key="1">
    <source>
        <dbReference type="ARBA" id="ARBA00004123"/>
    </source>
</evidence>
<dbReference type="GO" id="GO:0016567">
    <property type="term" value="P:protein ubiquitination"/>
    <property type="evidence" value="ECO:0007669"/>
    <property type="project" value="TreeGrafter"/>
</dbReference>
<accession>A0AAV3NJJ8</accession>
<keyword evidence="8" id="KW-0131">Cell cycle</keyword>
<evidence type="ECO:0000256" key="6">
    <source>
        <dbReference type="ARBA" id="ARBA00022833"/>
    </source>
</evidence>
<dbReference type="Gene3D" id="3.30.40.10">
    <property type="entry name" value="Zinc/RING finger domain, C3HC4 (zinc finger)"/>
    <property type="match status" value="1"/>
</dbReference>
<dbReference type="PANTHER" id="PTHR16079">
    <property type="entry name" value="UBIQUITIN LIGASE PROTEIN CHFR"/>
    <property type="match status" value="1"/>
</dbReference>
<dbReference type="Pfam" id="PF00097">
    <property type="entry name" value="zf-C3HC4"/>
    <property type="match status" value="1"/>
</dbReference>
<dbReference type="InterPro" id="IPR018957">
    <property type="entry name" value="Znf_C3HC4_RING-type"/>
</dbReference>
<keyword evidence="3" id="KW-0479">Metal-binding</keyword>
<keyword evidence="13" id="KW-1185">Reference proteome</keyword>
<protein>
    <submittedName>
        <fullName evidence="12">Ubiquitin-protein ligase</fullName>
    </submittedName>
</protein>
<keyword evidence="6" id="KW-0862">Zinc</keyword>
<name>A0AAV3NJJ8_LITER</name>
<dbReference type="SMART" id="SM00184">
    <property type="entry name" value="RING"/>
    <property type="match status" value="1"/>
</dbReference>
<sequence length="479" mass="54666">MHKGEGSGSVKTEHTIWAKLVPTDSSYPVVELTSNAVVICSQVSSQSPDRRIWCKITRKGDADCAKLENKGPSTILVDALRVEVENSAIISRGSEIIAGPDRNGWLGYKFHVIPMVEPSSTSSKQIKIPFNADHAKCSICLNIWHDVVTVAPCLHNFCNGCFSEWLRTCKQKHDSVRCPQCREEVQFVGRNHFLQNIEKEIFRVDSSLQRSKEDIALLDSRLSIRSPLVIDGQQSRRKRGRDDVAADESDQDTSCPQCGSLVGGFQCNASTTHLQCHECEVMMPSRTDITVPQHYYILLYLKSYIYCSHEGLGCDRAFCAAYWHTYDLVGSVDQPVCSIESFKPISEHRLERIPSTAHENNIYEQEITKKCISQMGLSLQDVISQWITKLNNREIDRVMMPLHHAETITSQTHVCRFCYENLVSFLLYWFRITLPRHLLPQEASQREDCWFGYACRTQHHKPNHAQKRNHVCRPTRGNR</sequence>
<keyword evidence="2" id="KW-0808">Transferase</keyword>
<evidence type="ECO:0000256" key="5">
    <source>
        <dbReference type="ARBA" id="ARBA00022786"/>
    </source>
</evidence>
<dbReference type="Gene3D" id="3.30.40.140">
    <property type="match status" value="1"/>
</dbReference>
<dbReference type="PROSITE" id="PS50089">
    <property type="entry name" value="ZF_RING_2"/>
    <property type="match status" value="1"/>
</dbReference>
<dbReference type="Pfam" id="PF17979">
    <property type="entry name" value="zf-CRD"/>
    <property type="match status" value="1"/>
</dbReference>
<evidence type="ECO:0000313" key="12">
    <source>
        <dbReference type="EMBL" id="GAA0138260.1"/>
    </source>
</evidence>
<dbReference type="GO" id="GO:0005634">
    <property type="term" value="C:nucleus"/>
    <property type="evidence" value="ECO:0007669"/>
    <property type="project" value="UniProtKB-SubCell"/>
</dbReference>
<dbReference type="SUPFAM" id="SSF57850">
    <property type="entry name" value="RING/U-box"/>
    <property type="match status" value="1"/>
</dbReference>